<proteinExistence type="predicted"/>
<dbReference type="AlphaFoldDB" id="Q8KGS6"/>
<dbReference type="EMBL" id="AL672113">
    <property type="protein sequence ID" value="CAD31566.1"/>
    <property type="molecule type" value="Genomic_DNA"/>
</dbReference>
<name>Q8KGS6_RHILI</name>
<protein>
    <submittedName>
        <fullName evidence="1">Uncharacterized protein</fullName>
    </submittedName>
</protein>
<evidence type="ECO:0000313" key="1">
    <source>
        <dbReference type="EMBL" id="CAD31566.1"/>
    </source>
</evidence>
<organism evidence="1">
    <name type="scientific">Rhizobium loti</name>
    <name type="common">Mesorhizobium loti</name>
    <dbReference type="NCBI Taxonomy" id="381"/>
    <lineage>
        <taxon>Bacteria</taxon>
        <taxon>Pseudomonadati</taxon>
        <taxon>Pseudomonadota</taxon>
        <taxon>Alphaproteobacteria</taxon>
        <taxon>Hyphomicrobiales</taxon>
        <taxon>Phyllobacteriaceae</taxon>
        <taxon>Mesorhizobium</taxon>
    </lineage>
</organism>
<reference evidence="1" key="1">
    <citation type="journal article" date="2002" name="J. Bacteriol.">
        <title>Comparative sequence analysis of the symbiosis island of Mesorhizobium loti strain R7A.</title>
        <authorList>
            <person name="Sullivan J.T."/>
            <person name="Trzebiatowski J.R."/>
            <person name="Cruickshank R.W."/>
            <person name="Gouzy J."/>
            <person name="Brown S.D."/>
            <person name="Elliot R.M."/>
            <person name="Fleetwood D.J."/>
            <person name="McCallum N.G."/>
            <person name="Rossbach U."/>
            <person name="Stuart G.S."/>
            <person name="Weaver J.E."/>
            <person name="Webby R.J."/>
            <person name="de Bruijn F.J."/>
            <person name="Ronson C.W."/>
        </authorList>
    </citation>
    <scope>NUCLEOTIDE SEQUENCE</scope>
    <source>
        <strain evidence="1">R7A</strain>
    </source>
</reference>
<accession>Q8KGS6</accession>
<sequence length="121" mass="12943">MAPSPLAAITITATAKPSGRSWLADPCVLMVEDQAPDQESRRGKSGVGLLLADAGRGIRTALNRDAQMAEIHERRPKSQSLRRMRASSAAATKARRAAGGWVLPRNTCRQVSIAILRLSVA</sequence>
<gene>
    <name evidence="1" type="primary">msi161</name>
</gene>